<dbReference type="SUPFAM" id="SSF46785">
    <property type="entry name" value="Winged helix' DNA-binding domain"/>
    <property type="match status" value="1"/>
</dbReference>
<dbReference type="Proteomes" id="UP001359886">
    <property type="component" value="Unassembled WGS sequence"/>
</dbReference>
<comment type="caution">
    <text evidence="2">The sequence shown here is derived from an EMBL/GenBank/DDBJ whole genome shotgun (WGS) entry which is preliminary data.</text>
</comment>
<dbReference type="InterPro" id="IPR039422">
    <property type="entry name" value="MarR/SlyA-like"/>
</dbReference>
<keyword evidence="3" id="KW-1185">Reference proteome</keyword>
<sequence length="140" mass="15122">MPTKTNSADLLIQINLLAARLSRRAGNRLSMHGLSLTEYLAMHYLGNAPQAAVPRIVLADHLGMSASGVTRLLAPMIKTGLVEKTANPRDARQSLVSLSTAGQRVLQETETSFRHIADDLLHGLDSGDRQTLSRLVTRAG</sequence>
<evidence type="ECO:0000313" key="2">
    <source>
        <dbReference type="EMBL" id="MEJ8569376.1"/>
    </source>
</evidence>
<evidence type="ECO:0000259" key="1">
    <source>
        <dbReference type="PROSITE" id="PS50995"/>
    </source>
</evidence>
<dbReference type="GO" id="GO:0006950">
    <property type="term" value="P:response to stress"/>
    <property type="evidence" value="ECO:0007669"/>
    <property type="project" value="TreeGrafter"/>
</dbReference>
<dbReference type="AlphaFoldDB" id="A0AAW9RPC6"/>
<dbReference type="PANTHER" id="PTHR33164:SF43">
    <property type="entry name" value="HTH-TYPE TRANSCRIPTIONAL REPRESSOR YETL"/>
    <property type="match status" value="1"/>
</dbReference>
<accession>A0AAW9RPC6</accession>
<proteinExistence type="predicted"/>
<dbReference type="RefSeq" id="WP_354696698.1">
    <property type="nucleotide sequence ID" value="NZ_JAZHOG010000013.1"/>
</dbReference>
<protein>
    <submittedName>
        <fullName evidence="2">MarR family transcriptional regulator</fullName>
    </submittedName>
</protein>
<dbReference type="GO" id="GO:0003700">
    <property type="term" value="F:DNA-binding transcription factor activity"/>
    <property type="evidence" value="ECO:0007669"/>
    <property type="project" value="InterPro"/>
</dbReference>
<evidence type="ECO:0000313" key="3">
    <source>
        <dbReference type="Proteomes" id="UP001359886"/>
    </source>
</evidence>
<dbReference type="PROSITE" id="PS50995">
    <property type="entry name" value="HTH_MARR_2"/>
    <property type="match status" value="1"/>
</dbReference>
<feature type="domain" description="HTH marR-type" evidence="1">
    <location>
        <begin position="7"/>
        <end position="140"/>
    </location>
</feature>
<dbReference type="SMART" id="SM00347">
    <property type="entry name" value="HTH_MARR"/>
    <property type="match status" value="1"/>
</dbReference>
<dbReference type="EMBL" id="JAZHOG010000013">
    <property type="protein sequence ID" value="MEJ8569376.1"/>
    <property type="molecule type" value="Genomic_DNA"/>
</dbReference>
<dbReference type="InterPro" id="IPR036390">
    <property type="entry name" value="WH_DNA-bd_sf"/>
</dbReference>
<dbReference type="InterPro" id="IPR036388">
    <property type="entry name" value="WH-like_DNA-bd_sf"/>
</dbReference>
<dbReference type="PANTHER" id="PTHR33164">
    <property type="entry name" value="TRANSCRIPTIONAL REGULATOR, MARR FAMILY"/>
    <property type="match status" value="1"/>
</dbReference>
<name>A0AAW9RPC6_9GAMM</name>
<gene>
    <name evidence="2" type="ORF">V3330_17250</name>
</gene>
<dbReference type="Pfam" id="PF12802">
    <property type="entry name" value="MarR_2"/>
    <property type="match status" value="1"/>
</dbReference>
<reference evidence="2 3" key="1">
    <citation type="submission" date="2024-02" db="EMBL/GenBank/DDBJ databases">
        <title>A novel Wenzhouxiangellaceae bacterium, isolated from coastal sediments.</title>
        <authorList>
            <person name="Du Z.-J."/>
            <person name="Ye Y.-Q."/>
            <person name="Zhang X.-Y."/>
        </authorList>
    </citation>
    <scope>NUCLEOTIDE SEQUENCE [LARGE SCALE GENOMIC DNA]</scope>
    <source>
        <strain evidence="2 3">CH-27</strain>
    </source>
</reference>
<dbReference type="InterPro" id="IPR000835">
    <property type="entry name" value="HTH_MarR-typ"/>
</dbReference>
<organism evidence="2 3">
    <name type="scientific">Elongatibacter sediminis</name>
    <dbReference type="NCBI Taxonomy" id="3119006"/>
    <lineage>
        <taxon>Bacteria</taxon>
        <taxon>Pseudomonadati</taxon>
        <taxon>Pseudomonadota</taxon>
        <taxon>Gammaproteobacteria</taxon>
        <taxon>Chromatiales</taxon>
        <taxon>Wenzhouxiangellaceae</taxon>
        <taxon>Elongatibacter</taxon>
    </lineage>
</organism>
<dbReference type="Gene3D" id="1.10.10.10">
    <property type="entry name" value="Winged helix-like DNA-binding domain superfamily/Winged helix DNA-binding domain"/>
    <property type="match status" value="1"/>
</dbReference>